<dbReference type="EMBL" id="FLUO01000002">
    <property type="protein sequence ID" value="SBW11743.1"/>
    <property type="molecule type" value="Genomic_DNA"/>
</dbReference>
<comment type="similarity">
    <text evidence="2 13">Belongs to the HAK/KUP transporter (TC 2.A.72) family.</text>
</comment>
<evidence type="ECO:0000256" key="3">
    <source>
        <dbReference type="ARBA" id="ARBA00022448"/>
    </source>
</evidence>
<keyword evidence="5" id="KW-0997">Cell inner membrane</keyword>
<gene>
    <name evidence="13 16" type="primary">kup</name>
    <name evidence="16" type="ORF">KL86APRO_20292</name>
</gene>
<keyword evidence="8 13" id="KW-0769">Symport</keyword>
<feature type="transmembrane region" description="Helical" evidence="13">
    <location>
        <begin position="296"/>
        <end position="325"/>
    </location>
</feature>
<proteinExistence type="inferred from homology"/>
<protein>
    <recommendedName>
        <fullName evidence="13">Probable potassium transport system protein Kup</fullName>
    </recommendedName>
</protein>
<feature type="transmembrane region" description="Helical" evidence="13">
    <location>
        <begin position="346"/>
        <end position="367"/>
    </location>
</feature>
<feature type="domain" description="K+ potassium transporter C-terminal" evidence="15">
    <location>
        <begin position="482"/>
        <end position="632"/>
    </location>
</feature>
<keyword evidence="7 13" id="KW-0812">Transmembrane</keyword>
<keyword evidence="3 13" id="KW-0813">Transport</keyword>
<feature type="transmembrane region" description="Helical" evidence="13">
    <location>
        <begin position="144"/>
        <end position="166"/>
    </location>
</feature>
<organism evidence="16">
    <name type="scientific">uncultured Alphaproteobacteria bacterium</name>
    <dbReference type="NCBI Taxonomy" id="91750"/>
    <lineage>
        <taxon>Bacteria</taxon>
        <taxon>Pseudomonadati</taxon>
        <taxon>Pseudomonadota</taxon>
        <taxon>Alphaproteobacteria</taxon>
        <taxon>environmental samples</taxon>
    </lineage>
</organism>
<dbReference type="GO" id="GO:0005886">
    <property type="term" value="C:plasma membrane"/>
    <property type="evidence" value="ECO:0007669"/>
    <property type="project" value="UniProtKB-SubCell"/>
</dbReference>
<comment type="catalytic activity">
    <reaction evidence="13">
        <text>K(+)(in) + H(+)(in) = K(+)(out) + H(+)(out)</text>
        <dbReference type="Rhea" id="RHEA:28490"/>
        <dbReference type="ChEBI" id="CHEBI:15378"/>
        <dbReference type="ChEBI" id="CHEBI:29103"/>
    </reaction>
</comment>
<feature type="domain" description="K+ potassium transporter integral membrane" evidence="14">
    <location>
        <begin position="20"/>
        <end position="471"/>
    </location>
</feature>
<sequence>MTPAADAESPPRRSAFGALFVSALGVVFGDIGTSPLYALKEAFAGPHPLPIDAPHVLGVLSLVFWSLICVVSIKYVAVVMRADNRGEGGSLALLALLARAPSASPRLVKVVGALGIFAAALFYGDSMITPAISVLSAVEGLGVVAPALDVYEVPITVGILVALFSLQSKGTATVGVMFGPVMLVWFSILLAMGLANIHLHPGVLAALSPHHAVAFLVSNKLLGFLSLGSVVLVVTGAEALYADMGHFGRWPIRLAWSFVVLPSLMVNYLGQGALLLSDPATVENPFYLMAPHWARMPLLALAAFATVIASQAVISGAFSLTQQAIQLGFLPRMTIVHTSERERGQIYLPFVNWALLLFVVCLVAGFGSSSNLASAYGIAVTGNMAITTVLVGLVMVKLWGWRNPLMKLMIAAFLTMDFGFFFANVGKIPHGGWFPLAMALAIFVLLTTWKRGRELLLEKRVADSLPLDAFFDGVANTVTRVKGTAMFLTGKGDGVPTALMHNLKHNQVLHERIVLLSTSGDERPYVPPEERVSAVALGPNFHRVVLTYGFMDDPNVPKALANARLDCLGFFYEPMTTSYFVSRENIAPARLPGMARWRVSLFAWMNRTATTITDFLHLPIGRVVELGGQVEI</sequence>
<feature type="transmembrane region" description="Helical" evidence="13">
    <location>
        <begin position="254"/>
        <end position="276"/>
    </location>
</feature>
<reference evidence="16" key="1">
    <citation type="submission" date="2016-04" db="EMBL/GenBank/DDBJ databases">
        <authorList>
            <person name="Evans L.H."/>
            <person name="Alamgir A."/>
            <person name="Owens N."/>
            <person name="Weber N.D."/>
            <person name="Virtaneva K."/>
            <person name="Barbian K."/>
            <person name="Babar A."/>
            <person name="Rosenke K."/>
        </authorList>
    </citation>
    <scope>NUCLEOTIDE SEQUENCE</scope>
    <source>
        <strain evidence="16">86</strain>
    </source>
</reference>
<accession>A0A212KJ53</accession>
<dbReference type="InterPro" id="IPR053951">
    <property type="entry name" value="K_trans_N"/>
</dbReference>
<feature type="transmembrane region" description="Helical" evidence="13">
    <location>
        <begin position="373"/>
        <end position="396"/>
    </location>
</feature>
<evidence type="ECO:0000259" key="14">
    <source>
        <dbReference type="Pfam" id="PF02705"/>
    </source>
</evidence>
<feature type="transmembrane region" description="Helical" evidence="13">
    <location>
        <begin position="178"/>
        <end position="201"/>
    </location>
</feature>
<dbReference type="PANTHER" id="PTHR30540:SF79">
    <property type="entry name" value="LOW AFFINITY POTASSIUM TRANSPORT SYSTEM PROTEIN KUP"/>
    <property type="match status" value="1"/>
</dbReference>
<evidence type="ECO:0000256" key="8">
    <source>
        <dbReference type="ARBA" id="ARBA00022847"/>
    </source>
</evidence>
<comment type="function">
    <text evidence="13">Transport of potassium into the cell. Likely operates as a K(+):H(+) symporter.</text>
</comment>
<dbReference type="InterPro" id="IPR003855">
    <property type="entry name" value="K+_transporter"/>
</dbReference>
<dbReference type="InterPro" id="IPR053952">
    <property type="entry name" value="K_trans_C"/>
</dbReference>
<evidence type="ECO:0000259" key="15">
    <source>
        <dbReference type="Pfam" id="PF22776"/>
    </source>
</evidence>
<dbReference type="Pfam" id="PF22776">
    <property type="entry name" value="K_trans_C"/>
    <property type="match status" value="1"/>
</dbReference>
<evidence type="ECO:0000256" key="1">
    <source>
        <dbReference type="ARBA" id="ARBA00004141"/>
    </source>
</evidence>
<dbReference type="AlphaFoldDB" id="A0A212KJ53"/>
<keyword evidence="10 13" id="KW-1133">Transmembrane helix</keyword>
<keyword evidence="9 13" id="KW-0630">Potassium</keyword>
<feature type="transmembrane region" description="Helical" evidence="13">
    <location>
        <begin position="107"/>
        <end position="124"/>
    </location>
</feature>
<evidence type="ECO:0000256" key="7">
    <source>
        <dbReference type="ARBA" id="ARBA00022692"/>
    </source>
</evidence>
<feature type="transmembrane region" description="Helical" evidence="13">
    <location>
        <begin position="432"/>
        <end position="449"/>
    </location>
</feature>
<evidence type="ECO:0000256" key="4">
    <source>
        <dbReference type="ARBA" id="ARBA00022475"/>
    </source>
</evidence>
<dbReference type="InterPro" id="IPR023051">
    <property type="entry name" value="Kup"/>
</dbReference>
<evidence type="ECO:0000256" key="5">
    <source>
        <dbReference type="ARBA" id="ARBA00022519"/>
    </source>
</evidence>
<dbReference type="Pfam" id="PF02705">
    <property type="entry name" value="K_trans"/>
    <property type="match status" value="1"/>
</dbReference>
<feature type="transmembrane region" description="Helical" evidence="13">
    <location>
        <begin position="53"/>
        <end position="77"/>
    </location>
</feature>
<evidence type="ECO:0000256" key="11">
    <source>
        <dbReference type="ARBA" id="ARBA00023065"/>
    </source>
</evidence>
<dbReference type="GO" id="GO:0015293">
    <property type="term" value="F:symporter activity"/>
    <property type="evidence" value="ECO:0007669"/>
    <property type="project" value="UniProtKB-UniRule"/>
</dbReference>
<keyword evidence="6 13" id="KW-0633">Potassium transport</keyword>
<feature type="transmembrane region" description="Helical" evidence="13">
    <location>
        <begin position="221"/>
        <end position="242"/>
    </location>
</feature>
<comment type="subcellular location">
    <subcellularLocation>
        <location evidence="13">Cell membrane</location>
        <topology evidence="13">Multi-pass membrane protein</topology>
    </subcellularLocation>
    <subcellularLocation>
        <location evidence="1">Membrane</location>
        <topology evidence="1">Multi-pass membrane protein</topology>
    </subcellularLocation>
</comment>
<evidence type="ECO:0000256" key="10">
    <source>
        <dbReference type="ARBA" id="ARBA00022989"/>
    </source>
</evidence>
<feature type="transmembrane region" description="Helical" evidence="13">
    <location>
        <begin position="408"/>
        <end position="426"/>
    </location>
</feature>
<keyword evidence="4 13" id="KW-1003">Cell membrane</keyword>
<name>A0A212KJ53_9PROT</name>
<dbReference type="GO" id="GO:0015079">
    <property type="term" value="F:potassium ion transmembrane transporter activity"/>
    <property type="evidence" value="ECO:0007669"/>
    <property type="project" value="UniProtKB-UniRule"/>
</dbReference>
<evidence type="ECO:0000256" key="13">
    <source>
        <dbReference type="HAMAP-Rule" id="MF_01522"/>
    </source>
</evidence>
<dbReference type="PANTHER" id="PTHR30540">
    <property type="entry name" value="OSMOTIC STRESS POTASSIUM TRANSPORTER"/>
    <property type="match status" value="1"/>
</dbReference>
<evidence type="ECO:0000256" key="6">
    <source>
        <dbReference type="ARBA" id="ARBA00022538"/>
    </source>
</evidence>
<keyword evidence="12 13" id="KW-0472">Membrane</keyword>
<evidence type="ECO:0000313" key="16">
    <source>
        <dbReference type="EMBL" id="SBW11743.1"/>
    </source>
</evidence>
<keyword evidence="11 13" id="KW-0406">Ion transport</keyword>
<evidence type="ECO:0000256" key="12">
    <source>
        <dbReference type="ARBA" id="ARBA00023136"/>
    </source>
</evidence>
<evidence type="ECO:0000256" key="9">
    <source>
        <dbReference type="ARBA" id="ARBA00022958"/>
    </source>
</evidence>
<dbReference type="HAMAP" id="MF_01522">
    <property type="entry name" value="Kup"/>
    <property type="match status" value="1"/>
</dbReference>
<evidence type="ECO:0000256" key="2">
    <source>
        <dbReference type="ARBA" id="ARBA00007019"/>
    </source>
</evidence>